<dbReference type="SUPFAM" id="SSF53800">
    <property type="entry name" value="Chelatase"/>
    <property type="match status" value="1"/>
</dbReference>
<organism evidence="3 4">
    <name type="scientific">Faecalicatena contorta</name>
    <dbReference type="NCBI Taxonomy" id="39482"/>
    <lineage>
        <taxon>Bacteria</taxon>
        <taxon>Bacillati</taxon>
        <taxon>Bacillota</taxon>
        <taxon>Clostridia</taxon>
        <taxon>Lachnospirales</taxon>
        <taxon>Lachnospiraceae</taxon>
        <taxon>Faecalicatena</taxon>
    </lineage>
</organism>
<evidence type="ECO:0000256" key="1">
    <source>
        <dbReference type="PIRSR" id="PIRSR033579-1"/>
    </source>
</evidence>
<evidence type="ECO:0000313" key="4">
    <source>
        <dbReference type="Proteomes" id="UP000254051"/>
    </source>
</evidence>
<dbReference type="GO" id="GO:0019251">
    <property type="term" value="P:anaerobic cobalamin biosynthetic process"/>
    <property type="evidence" value="ECO:0007669"/>
    <property type="project" value="InterPro"/>
</dbReference>
<gene>
    <name evidence="3" type="ORF">SAMN05216529_101324</name>
</gene>
<dbReference type="OrthoDB" id="9770331at2"/>
<dbReference type="GO" id="GO:0046872">
    <property type="term" value="F:metal ion binding"/>
    <property type="evidence" value="ECO:0007669"/>
    <property type="project" value="UniProtKB-KW"/>
</dbReference>
<feature type="binding site" evidence="2">
    <location>
        <position position="212"/>
    </location>
    <ligand>
        <name>Co(2+)</name>
        <dbReference type="ChEBI" id="CHEBI:48828"/>
    </ligand>
</feature>
<dbReference type="Pfam" id="PF06180">
    <property type="entry name" value="CbiK"/>
    <property type="match status" value="1"/>
</dbReference>
<proteinExistence type="predicted"/>
<feature type="binding site" evidence="2">
    <location>
        <position position="149"/>
    </location>
    <ligand>
        <name>Co(2+)</name>
        <dbReference type="ChEBI" id="CHEBI:48828"/>
    </ligand>
</feature>
<dbReference type="CDD" id="cd03412">
    <property type="entry name" value="CbiK_N"/>
    <property type="match status" value="1"/>
</dbReference>
<dbReference type="Proteomes" id="UP000254051">
    <property type="component" value="Unassembled WGS sequence"/>
</dbReference>
<dbReference type="CDD" id="cd03413">
    <property type="entry name" value="CbiK_C"/>
    <property type="match status" value="1"/>
</dbReference>
<dbReference type="RefSeq" id="WP_109708452.1">
    <property type="nucleotide sequence ID" value="NZ_QGDS01000001.1"/>
</dbReference>
<sequence length="260" mass="29027">MEKGTGKKGILTVSFGTSHLDALEKNIVPVEKQIQEIFPEYPLYRAFTSQMIIRKLKKTEDLFICSVKEAMEKMAEDGIEQVIVQPTHIINGIENDKMLSDLMEYAGRFRKISVGKPLLTSVEDYKKSIHAVMAEVSLEEGEALVLMGHGTDHHANAAYPTLEYTFHSLGYNQVLIGTVEGFPDLKNVMKKLEISGNRKVTLMPFMIVAGDHAKNDMIGDEDSWKAQLSDAGYVVKAILKGLGEMKGIRNIFIEHIEAVL</sequence>
<evidence type="ECO:0000313" key="3">
    <source>
        <dbReference type="EMBL" id="SUQ12429.1"/>
    </source>
</evidence>
<evidence type="ECO:0000256" key="2">
    <source>
        <dbReference type="PIRSR" id="PIRSR033579-3"/>
    </source>
</evidence>
<dbReference type="PIRSF" id="PIRSF033579">
    <property type="entry name" value="Anaer_Co_chel"/>
    <property type="match status" value="1"/>
</dbReference>
<reference evidence="4" key="1">
    <citation type="submission" date="2017-07" db="EMBL/GenBank/DDBJ databases">
        <authorList>
            <person name="Varghese N."/>
            <person name="Submissions S."/>
        </authorList>
    </citation>
    <scope>NUCLEOTIDE SEQUENCE [LARGE SCALE GENOMIC DNA]</scope>
    <source>
        <strain evidence="4">NLAE-zl-C134</strain>
    </source>
</reference>
<dbReference type="GO" id="GO:0016852">
    <property type="term" value="F:sirohydrochlorin cobaltochelatase activity"/>
    <property type="evidence" value="ECO:0007669"/>
    <property type="project" value="InterPro"/>
</dbReference>
<dbReference type="EMBL" id="UHJJ01000001">
    <property type="protein sequence ID" value="SUQ12429.1"/>
    <property type="molecule type" value="Genomic_DNA"/>
</dbReference>
<keyword evidence="4" id="KW-1185">Reference proteome</keyword>
<accession>A0A316A2S4</accession>
<dbReference type="Gene3D" id="3.40.50.1400">
    <property type="match status" value="2"/>
</dbReference>
<protein>
    <submittedName>
        <fullName evidence="3">Sirohydrochlorin cobaltochelatase</fullName>
    </submittedName>
</protein>
<feature type="binding site" evidence="2">
    <location>
        <position position="180"/>
    </location>
    <ligand>
        <name>Co(2+)</name>
        <dbReference type="ChEBI" id="CHEBI:48828"/>
    </ligand>
</feature>
<dbReference type="InterPro" id="IPR010388">
    <property type="entry name" value="Anaerobic_Co-chelatase"/>
</dbReference>
<keyword evidence="2" id="KW-0170">Cobalt</keyword>
<keyword evidence="2" id="KW-0479">Metal-binding</keyword>
<dbReference type="AlphaFoldDB" id="A0A316A2S4"/>
<name>A0A316A2S4_9FIRM</name>
<feature type="active site" description="Proton acceptor" evidence="1">
    <location>
        <position position="149"/>
    </location>
</feature>